<evidence type="ECO:0008006" key="3">
    <source>
        <dbReference type="Google" id="ProtNLM"/>
    </source>
</evidence>
<dbReference type="OrthoDB" id="8702604at2"/>
<evidence type="ECO:0000313" key="2">
    <source>
        <dbReference type="Proteomes" id="UP000475582"/>
    </source>
</evidence>
<comment type="caution">
    <text evidence="1">The sequence shown here is derived from an EMBL/GenBank/DDBJ whole genome shotgun (WGS) entry which is preliminary data.</text>
</comment>
<reference evidence="1 2" key="1">
    <citation type="submission" date="2019-11" db="EMBL/GenBank/DDBJ databases">
        <title>Type strains purchased from KCTC, JCM and DSMZ.</title>
        <authorList>
            <person name="Lu H."/>
        </authorList>
    </citation>
    <scope>NUCLEOTIDE SEQUENCE [LARGE SCALE GENOMIC DNA]</scope>
    <source>
        <strain evidence="1 2">KCTC 22382</strain>
    </source>
</reference>
<organism evidence="1 2">
    <name type="scientific">Duganella radicis</name>
    <dbReference type="NCBI Taxonomy" id="551988"/>
    <lineage>
        <taxon>Bacteria</taxon>
        <taxon>Pseudomonadati</taxon>
        <taxon>Pseudomonadota</taxon>
        <taxon>Betaproteobacteria</taxon>
        <taxon>Burkholderiales</taxon>
        <taxon>Oxalobacteraceae</taxon>
        <taxon>Telluria group</taxon>
        <taxon>Duganella</taxon>
    </lineage>
</organism>
<gene>
    <name evidence="1" type="ORF">GM676_25695</name>
</gene>
<keyword evidence="2" id="KW-1185">Reference proteome</keyword>
<accession>A0A6L6PQL1</accession>
<dbReference type="AlphaFoldDB" id="A0A6L6PQL1"/>
<dbReference type="RefSeq" id="WP_155467052.1">
    <property type="nucleotide sequence ID" value="NZ_WNKY01000044.1"/>
</dbReference>
<name>A0A6L6PQL1_9BURK</name>
<proteinExistence type="predicted"/>
<evidence type="ECO:0000313" key="1">
    <source>
        <dbReference type="EMBL" id="MTV40961.1"/>
    </source>
</evidence>
<sequence length="85" mass="9560">MFPQLPSPVFRPHAEVLLDFYIDVSLRMLQTMQRLSELNLQLGRDLLADSGVNVQQLMASKNAQQSNAPLVAQFSRAQPGSQLRH</sequence>
<dbReference type="EMBL" id="WNKY01000044">
    <property type="protein sequence ID" value="MTV40961.1"/>
    <property type="molecule type" value="Genomic_DNA"/>
</dbReference>
<dbReference type="Proteomes" id="UP000475582">
    <property type="component" value="Unassembled WGS sequence"/>
</dbReference>
<protein>
    <recommendedName>
        <fullName evidence="3">Phasin domain-containing protein</fullName>
    </recommendedName>
</protein>